<proteinExistence type="predicted"/>
<feature type="domain" description="Clathrin/coatomer adaptor adaptin-like N-terminal" evidence="1">
    <location>
        <begin position="26"/>
        <end position="131"/>
    </location>
</feature>
<dbReference type="GO" id="GO:0030126">
    <property type="term" value="C:COPI vesicle coat"/>
    <property type="evidence" value="ECO:0007669"/>
    <property type="project" value="TreeGrafter"/>
</dbReference>
<dbReference type="GO" id="GO:0006888">
    <property type="term" value="P:endoplasmic reticulum to Golgi vesicle-mediated transport"/>
    <property type="evidence" value="ECO:0007669"/>
    <property type="project" value="TreeGrafter"/>
</dbReference>
<dbReference type="GO" id="GO:0006886">
    <property type="term" value="P:intracellular protein transport"/>
    <property type="evidence" value="ECO:0007669"/>
    <property type="project" value="InterPro"/>
</dbReference>
<evidence type="ECO:0000313" key="2">
    <source>
        <dbReference type="EMBL" id="KAK7198829.1"/>
    </source>
</evidence>
<accession>A0AAW0EZT4</accession>
<evidence type="ECO:0000259" key="1">
    <source>
        <dbReference type="Pfam" id="PF01602"/>
    </source>
</evidence>
<dbReference type="PANTHER" id="PTHR10635:SF0">
    <property type="entry name" value="COATOMER SUBUNIT BETA"/>
    <property type="match status" value="1"/>
</dbReference>
<dbReference type="Pfam" id="PF01602">
    <property type="entry name" value="Adaptin_N"/>
    <property type="match status" value="1"/>
</dbReference>
<gene>
    <name evidence="2" type="ORF">NESM_000848600</name>
</gene>
<dbReference type="SUPFAM" id="SSF48371">
    <property type="entry name" value="ARM repeat"/>
    <property type="match status" value="1"/>
</dbReference>
<comment type="caution">
    <text evidence="2">The sequence shown here is derived from an EMBL/GenBank/DDBJ whole genome shotgun (WGS) entry which is preliminary data.</text>
</comment>
<dbReference type="InterPro" id="IPR011989">
    <property type="entry name" value="ARM-like"/>
</dbReference>
<dbReference type="Gene3D" id="1.25.10.10">
    <property type="entry name" value="Leucine-rich Repeat Variant"/>
    <property type="match status" value="1"/>
</dbReference>
<dbReference type="AlphaFoldDB" id="A0AAW0EZT4"/>
<protein>
    <submittedName>
        <fullName evidence="2">Adaptin N terminal region containing protein</fullName>
    </submittedName>
</protein>
<dbReference type="PANTHER" id="PTHR10635">
    <property type="entry name" value="COATOMER SUBUNIT BETA"/>
    <property type="match status" value="1"/>
</dbReference>
<dbReference type="InterPro" id="IPR016460">
    <property type="entry name" value="COPB1"/>
</dbReference>
<dbReference type="GO" id="GO:0006891">
    <property type="term" value="P:intra-Golgi vesicle-mediated transport"/>
    <property type="evidence" value="ECO:0007669"/>
    <property type="project" value="TreeGrafter"/>
</dbReference>
<dbReference type="InterPro" id="IPR016024">
    <property type="entry name" value="ARM-type_fold"/>
</dbReference>
<evidence type="ECO:0000313" key="3">
    <source>
        <dbReference type="Proteomes" id="UP001430356"/>
    </source>
</evidence>
<keyword evidence="3" id="KW-1185">Reference proteome</keyword>
<reference evidence="2 3" key="1">
    <citation type="journal article" date="2021" name="MBio">
        <title>A New Model Trypanosomatid, Novymonas esmeraldas: Genomic Perception of Its 'Candidatus Pandoraea novymonadis' Endosymbiont.</title>
        <authorList>
            <person name="Zakharova A."/>
            <person name="Saura A."/>
            <person name="Butenko A."/>
            <person name="Podesvova L."/>
            <person name="Warmusova S."/>
            <person name="Kostygov A.Y."/>
            <person name="Nenarokova A."/>
            <person name="Lukes J."/>
            <person name="Opperdoes F.R."/>
            <person name="Yurchenko V."/>
        </authorList>
    </citation>
    <scope>NUCLEOTIDE SEQUENCE [LARGE SCALE GENOMIC DNA]</scope>
    <source>
        <strain evidence="2 3">E262AT.01</strain>
    </source>
</reference>
<name>A0AAW0EZT4_9TRYP</name>
<sequence>MADTAVSSQEESSTLLVGVGKAVSAMSSKEIKDALEKGDNTARASALMAVIRLHVNGEPQNHLIMSVIRYITPIDDHLIKKLVLYFWEVVDKRDADGNLLSVIILICSFLRNDLLHPNKYVRGVALRASCRLG</sequence>
<dbReference type="Proteomes" id="UP001430356">
    <property type="component" value="Unassembled WGS sequence"/>
</dbReference>
<dbReference type="InterPro" id="IPR002553">
    <property type="entry name" value="Clathrin/coatomer_adapt-like_N"/>
</dbReference>
<dbReference type="EMBL" id="JAECZO010000179">
    <property type="protein sequence ID" value="KAK7198829.1"/>
    <property type="molecule type" value="Genomic_DNA"/>
</dbReference>
<organism evidence="2 3">
    <name type="scientific">Novymonas esmeraldas</name>
    <dbReference type="NCBI Taxonomy" id="1808958"/>
    <lineage>
        <taxon>Eukaryota</taxon>
        <taxon>Discoba</taxon>
        <taxon>Euglenozoa</taxon>
        <taxon>Kinetoplastea</taxon>
        <taxon>Metakinetoplastina</taxon>
        <taxon>Trypanosomatida</taxon>
        <taxon>Trypanosomatidae</taxon>
        <taxon>Novymonas</taxon>
    </lineage>
</organism>